<dbReference type="PANTHER" id="PTHR43229">
    <property type="entry name" value="NODULATION PROTEIN J"/>
    <property type="match status" value="1"/>
</dbReference>
<evidence type="ECO:0000256" key="1">
    <source>
        <dbReference type="SAM" id="Phobius"/>
    </source>
</evidence>
<feature type="transmembrane region" description="Helical" evidence="1">
    <location>
        <begin position="203"/>
        <end position="223"/>
    </location>
</feature>
<feature type="transmembrane region" description="Helical" evidence="1">
    <location>
        <begin position="126"/>
        <end position="148"/>
    </location>
</feature>
<feature type="transmembrane region" description="Helical" evidence="1">
    <location>
        <begin position="160"/>
        <end position="183"/>
    </location>
</feature>
<evidence type="ECO:0008006" key="3">
    <source>
        <dbReference type="Google" id="ProtNLM"/>
    </source>
</evidence>
<keyword evidence="1" id="KW-0812">Transmembrane</keyword>
<organism evidence="2">
    <name type="scientific">Candidatus Heimdallarchaeum endolithica</name>
    <dbReference type="NCBI Taxonomy" id="2876572"/>
    <lineage>
        <taxon>Archaea</taxon>
        <taxon>Promethearchaeati</taxon>
        <taxon>Candidatus Heimdallarchaeota</taxon>
        <taxon>Candidatus Heimdallarchaeia (ex Rinke et al. 2021) (nom. nud.)</taxon>
        <taxon>Candidatus Heimdallarchaeales</taxon>
        <taxon>Candidatus Heimdallarchaeaceae</taxon>
        <taxon>Candidatus Heimdallarchaeum</taxon>
    </lineage>
</organism>
<keyword evidence="1" id="KW-0472">Membrane</keyword>
<evidence type="ECO:0000313" key="2">
    <source>
        <dbReference type="EMBL" id="UJG42678.1"/>
    </source>
</evidence>
<accession>A0A9Y1BPA1</accession>
<name>A0A9Y1BPA1_9ARCH</name>
<dbReference type="InterPro" id="IPR051784">
    <property type="entry name" value="Nod_factor_ABC_transporter"/>
</dbReference>
<feature type="transmembrane region" description="Helical" evidence="1">
    <location>
        <begin position="249"/>
        <end position="273"/>
    </location>
</feature>
<reference evidence="2" key="1">
    <citation type="journal article" date="2022" name="Nat. Microbiol.">
        <title>Unique mobile elements and scalable gene flow at the prokaryote-eukaryote boundary revealed by circularized Asgard archaea genomes.</title>
        <authorList>
            <person name="Wu F."/>
            <person name="Speth D.R."/>
            <person name="Philosof A."/>
            <person name="Cremiere A."/>
            <person name="Narayanan A."/>
            <person name="Barco R.A."/>
            <person name="Connon S.A."/>
            <person name="Amend J.P."/>
            <person name="Antoshechkin I.A."/>
            <person name="Orphan V.J."/>
        </authorList>
    </citation>
    <scope>NUCLEOTIDE SEQUENCE</scope>
    <source>
        <strain evidence="2">PR6</strain>
    </source>
</reference>
<gene>
    <name evidence="2" type="ORF">K9W46_09825</name>
</gene>
<feature type="transmembrane region" description="Helical" evidence="1">
    <location>
        <begin position="72"/>
        <end position="94"/>
    </location>
</feature>
<dbReference type="PANTHER" id="PTHR43229:SF6">
    <property type="entry name" value="ABC-TYPE MULTIDRUG TRANSPORT SYSTEM, PERMEASE COMPONENT"/>
    <property type="match status" value="1"/>
</dbReference>
<protein>
    <recommendedName>
        <fullName evidence="3">ABC-2 type transporter domain-containing protein</fullName>
    </recommendedName>
</protein>
<feature type="transmembrane region" description="Helical" evidence="1">
    <location>
        <begin position="100"/>
        <end position="119"/>
    </location>
</feature>
<dbReference type="AlphaFoldDB" id="A0A9Y1BPA1"/>
<feature type="transmembrane region" description="Helical" evidence="1">
    <location>
        <begin position="41"/>
        <end position="60"/>
    </location>
</feature>
<sequence length="287" mass="32831">MVNVIEILPFFVEKSKKHNFFQKTKAIIEAKIKTALNYKSAFFMTLFLNIVYFFMFYFFGENDISIKIHGVSISYFQYAFVGLSLQMVVGTALASTEQNILQEIITGTWSSTFFFFNIIEYALGTSIAGIFLSSFSILVSYFIATVFLRVPFWFSLNFTIYIAILFLLIMLSYISISIFFSSISIWYKKNIGLTKMFYELTKAFTGITFPIILLKGYPVAWFFSRIMPLTYGLEGIYATLFSEDFVRSVLVNASILGGFTFIIGIFGVILVNLSLKKIRKEGSVSIY</sequence>
<dbReference type="EMBL" id="CP084167">
    <property type="protein sequence ID" value="UJG42678.1"/>
    <property type="molecule type" value="Genomic_DNA"/>
</dbReference>
<dbReference type="Proteomes" id="UP001200513">
    <property type="component" value="Chromosome"/>
</dbReference>
<keyword evidence="1" id="KW-1133">Transmembrane helix</keyword>
<proteinExistence type="predicted"/>